<dbReference type="Proteomes" id="UP000663169">
    <property type="component" value="Chromosome"/>
</dbReference>
<dbReference type="PROSITE" id="PS00061">
    <property type="entry name" value="ADH_SHORT"/>
    <property type="match status" value="1"/>
</dbReference>
<dbReference type="Gene3D" id="3.40.50.720">
    <property type="entry name" value="NAD(P)-binding Rossmann-like Domain"/>
    <property type="match status" value="1"/>
</dbReference>
<dbReference type="PRINTS" id="PR00080">
    <property type="entry name" value="SDRFAMILY"/>
</dbReference>
<evidence type="ECO:0000256" key="1">
    <source>
        <dbReference type="ARBA" id="ARBA00006484"/>
    </source>
</evidence>
<dbReference type="InterPro" id="IPR036291">
    <property type="entry name" value="NAD(P)-bd_dom_sf"/>
</dbReference>
<sequence length="228" mass="25340">MVRNIVITGATGDIAKEIVKSLSKENDHLILVSRSRKALIERYGQLENVTLLTNDELLTNEQSFVVDILINNAGFGIFKEFTELTEQFVINTLMPIQLTRLLEPKVQLINIASIAGKLPTGKSSIYVASKAALITFSDALRMENPQLIVTTVNTGPVKTKFHKDNGDYLEKVGKNAISASKVADKVVNNLGKRKREINLPWTLSTAAKLRAIFPSLFDFISAKFFNFK</sequence>
<dbReference type="PANTHER" id="PTHR44196:SF1">
    <property type="entry name" value="DEHYDROGENASE_REDUCTASE SDR FAMILY MEMBER 7B"/>
    <property type="match status" value="1"/>
</dbReference>
<dbReference type="GO" id="GO:0016020">
    <property type="term" value="C:membrane"/>
    <property type="evidence" value="ECO:0007669"/>
    <property type="project" value="TreeGrafter"/>
</dbReference>
<dbReference type="InterPro" id="IPR020904">
    <property type="entry name" value="Sc_DH/Rdtase_CS"/>
</dbReference>
<dbReference type="AlphaFoldDB" id="A0AAJ4JUK5"/>
<reference evidence="4" key="2">
    <citation type="submission" date="2023-04" db="EMBL/GenBank/DDBJ databases">
        <authorList>
            <person name="McDonnell B."/>
        </authorList>
    </citation>
    <scope>NUCLEOTIDE SEQUENCE</scope>
    <source>
        <strain evidence="4">223</strain>
    </source>
</reference>
<evidence type="ECO:0000313" key="4">
    <source>
        <dbReference type="EMBL" id="QRZ34381.1"/>
    </source>
</evidence>
<keyword evidence="2" id="KW-0560">Oxidoreductase</keyword>
<dbReference type="SUPFAM" id="SSF51735">
    <property type="entry name" value="NAD(P)-binding Rossmann-fold domains"/>
    <property type="match status" value="1"/>
</dbReference>
<dbReference type="RefSeq" id="WP_205288566.1">
    <property type="nucleotide sequence ID" value="NZ_CP031926.2"/>
</dbReference>
<comment type="similarity">
    <text evidence="1 3">Belongs to the short-chain dehydrogenases/reductases (SDR) family.</text>
</comment>
<evidence type="ECO:0000256" key="2">
    <source>
        <dbReference type="ARBA" id="ARBA00023002"/>
    </source>
</evidence>
<dbReference type="InterPro" id="IPR002347">
    <property type="entry name" value="SDR_fam"/>
</dbReference>
<accession>A0AAJ4JUK5</accession>
<dbReference type="EMBL" id="CP031926">
    <property type="protein sequence ID" value="QRZ34381.1"/>
    <property type="molecule type" value="Genomic_DNA"/>
</dbReference>
<reference evidence="4" key="1">
    <citation type="journal article" date="2020" name="Mol. Microbiol.">
        <title>The CWPS Rubik's cube: Linking diversity of cell wall polysaccharide structures with the encoded biosynthetic machinery of selected Lactococcus lactis strains.</title>
        <authorList>
            <person name="Mahony J."/>
            <person name="Frantzen C."/>
            <person name="Vinogradov E."/>
            <person name="Sadovskaya I."/>
            <person name="Theodorou I."/>
            <person name="Kelleher P."/>
            <person name="Chapot-Chartier M.P."/>
            <person name="Cambillau C."/>
            <person name="Holo H."/>
            <person name="van Sinderen D."/>
        </authorList>
    </citation>
    <scope>NUCLEOTIDE SEQUENCE</scope>
    <source>
        <strain evidence="4">223</strain>
    </source>
</reference>
<gene>
    <name evidence="4" type="ORF">LL223_0721</name>
</gene>
<dbReference type="PRINTS" id="PR00081">
    <property type="entry name" value="GDHRDH"/>
</dbReference>
<evidence type="ECO:0000256" key="3">
    <source>
        <dbReference type="RuleBase" id="RU000363"/>
    </source>
</evidence>
<proteinExistence type="inferred from homology"/>
<name>A0AAJ4JUK5_LACLL</name>
<organism evidence="4 5">
    <name type="scientific">Lactococcus lactis subsp. lactis</name>
    <name type="common">Streptococcus lactis</name>
    <dbReference type="NCBI Taxonomy" id="1360"/>
    <lineage>
        <taxon>Bacteria</taxon>
        <taxon>Bacillati</taxon>
        <taxon>Bacillota</taxon>
        <taxon>Bacilli</taxon>
        <taxon>Lactobacillales</taxon>
        <taxon>Streptococcaceae</taxon>
        <taxon>Lactococcus</taxon>
    </lineage>
</organism>
<dbReference type="PANTHER" id="PTHR44196">
    <property type="entry name" value="DEHYDROGENASE/REDUCTASE SDR FAMILY MEMBER 7B"/>
    <property type="match status" value="1"/>
</dbReference>
<dbReference type="Pfam" id="PF00106">
    <property type="entry name" value="adh_short"/>
    <property type="match status" value="1"/>
</dbReference>
<evidence type="ECO:0000313" key="5">
    <source>
        <dbReference type="Proteomes" id="UP000663169"/>
    </source>
</evidence>
<dbReference type="GO" id="GO:0016491">
    <property type="term" value="F:oxidoreductase activity"/>
    <property type="evidence" value="ECO:0007669"/>
    <property type="project" value="UniProtKB-KW"/>
</dbReference>
<protein>
    <submittedName>
        <fullName evidence="4">SDR family NAD(P)-dependent oxidoreductase</fullName>
    </submittedName>
</protein>